<feature type="domain" description="TonB-dependent receptor-like beta-barrel" evidence="8">
    <location>
        <begin position="49"/>
        <end position="495"/>
    </location>
</feature>
<comment type="caution">
    <text evidence="9">The sequence shown here is derived from an EMBL/GenBank/DDBJ whole genome shotgun (WGS) entry which is preliminary data.</text>
</comment>
<protein>
    <submittedName>
        <fullName evidence="9">Iron complex outermembrane receptor protein</fullName>
    </submittedName>
</protein>
<evidence type="ECO:0000256" key="6">
    <source>
        <dbReference type="ARBA" id="ARBA00023136"/>
    </source>
</evidence>
<dbReference type="InterPro" id="IPR039426">
    <property type="entry name" value="TonB-dep_rcpt-like"/>
</dbReference>
<keyword evidence="7" id="KW-0998">Cell outer membrane</keyword>
<reference evidence="9 10" key="1">
    <citation type="submission" date="2019-03" db="EMBL/GenBank/DDBJ databases">
        <title>Genomic Encyclopedia of Type Strains, Phase IV (KMG-IV): sequencing the most valuable type-strain genomes for metagenomic binning, comparative biology and taxonomic classification.</title>
        <authorList>
            <person name="Goeker M."/>
        </authorList>
    </citation>
    <scope>NUCLEOTIDE SEQUENCE [LARGE SCALE GENOMIC DNA]</scope>
    <source>
        <strain evidence="9 10">DSM 23344</strain>
    </source>
</reference>
<evidence type="ECO:0000256" key="3">
    <source>
        <dbReference type="ARBA" id="ARBA00022452"/>
    </source>
</evidence>
<dbReference type="SUPFAM" id="SSF56935">
    <property type="entry name" value="Porins"/>
    <property type="match status" value="1"/>
</dbReference>
<keyword evidence="2" id="KW-0813">Transport</keyword>
<dbReference type="InterPro" id="IPR000531">
    <property type="entry name" value="Beta-barrel_TonB"/>
</dbReference>
<evidence type="ECO:0000256" key="7">
    <source>
        <dbReference type="ARBA" id="ARBA00023237"/>
    </source>
</evidence>
<dbReference type="Pfam" id="PF00593">
    <property type="entry name" value="TonB_dep_Rec_b-barrel"/>
    <property type="match status" value="1"/>
</dbReference>
<proteinExistence type="predicted"/>
<dbReference type="InterPro" id="IPR036942">
    <property type="entry name" value="Beta-barrel_TonB_sf"/>
</dbReference>
<comment type="subcellular location">
    <subcellularLocation>
        <location evidence="1">Cell outer membrane</location>
        <topology evidence="1">Multi-pass membrane protein</topology>
    </subcellularLocation>
</comment>
<dbReference type="GO" id="GO:0009279">
    <property type="term" value="C:cell outer membrane"/>
    <property type="evidence" value="ECO:0007669"/>
    <property type="project" value="UniProtKB-SubCell"/>
</dbReference>
<dbReference type="Gene3D" id="2.40.170.20">
    <property type="entry name" value="TonB-dependent receptor, beta-barrel domain"/>
    <property type="match status" value="1"/>
</dbReference>
<dbReference type="GO" id="GO:0044718">
    <property type="term" value="P:siderophore transmembrane transport"/>
    <property type="evidence" value="ECO:0007669"/>
    <property type="project" value="TreeGrafter"/>
</dbReference>
<accession>A0A4R2KEX4</accession>
<keyword evidence="9" id="KW-0675">Receptor</keyword>
<evidence type="ECO:0000313" key="10">
    <source>
        <dbReference type="Proteomes" id="UP000294980"/>
    </source>
</evidence>
<evidence type="ECO:0000256" key="4">
    <source>
        <dbReference type="ARBA" id="ARBA00022692"/>
    </source>
</evidence>
<dbReference type="PANTHER" id="PTHR30069:SF49">
    <property type="entry name" value="OUTER MEMBRANE PROTEIN C"/>
    <property type="match status" value="1"/>
</dbReference>
<keyword evidence="6" id="KW-0472">Membrane</keyword>
<keyword evidence="4" id="KW-0812">Transmembrane</keyword>
<name>A0A4R2KEX4_9GAMM</name>
<dbReference type="EMBL" id="SLWX01000019">
    <property type="protein sequence ID" value="TCO72211.1"/>
    <property type="molecule type" value="Genomic_DNA"/>
</dbReference>
<keyword evidence="5" id="KW-0798">TonB box</keyword>
<dbReference type="AlphaFoldDB" id="A0A4R2KEX4"/>
<evidence type="ECO:0000313" key="9">
    <source>
        <dbReference type="EMBL" id="TCO72211.1"/>
    </source>
</evidence>
<keyword evidence="3" id="KW-1134">Transmembrane beta strand</keyword>
<organism evidence="9 10">
    <name type="scientific">Chromatocurvus halotolerans</name>
    <dbReference type="NCBI Taxonomy" id="1132028"/>
    <lineage>
        <taxon>Bacteria</taxon>
        <taxon>Pseudomonadati</taxon>
        <taxon>Pseudomonadota</taxon>
        <taxon>Gammaproteobacteria</taxon>
        <taxon>Cellvibrionales</taxon>
        <taxon>Halieaceae</taxon>
        <taxon>Chromatocurvus</taxon>
    </lineage>
</organism>
<evidence type="ECO:0000256" key="5">
    <source>
        <dbReference type="ARBA" id="ARBA00023077"/>
    </source>
</evidence>
<evidence type="ECO:0000259" key="8">
    <source>
        <dbReference type="Pfam" id="PF00593"/>
    </source>
</evidence>
<sequence length="536" mass="59852">MALAQTVNAGYQMDADVQASNEHHRFKVSAMLQQGDDADFPSGEILPSNYQRERYDIGYGTRWGDHSLQFDYGRNDTGDAGTPALAMDIRYFEGDLYTLTYRYSPSGIYDVVASLYGSELDHGMSNFHLRPPPPAGMHRRNIATSSNRGFRLQVAREDDAGVWRAGIDGFREEHDSDVDNPNNPMFFVDNFNSAERRLLGLFVEREHSISAGLSAEFGLRINSVRTDAGSVNATPAMIMPPAQSLRDAFNAADRKQADTNVDLVAKFTHRLGETMTLYAGLAQKQRAPSYQERYLWLPLEATAGLADGQLYVGDVDLDPERSRTAEIGFDYLGERLRLHPRLFYTRIDDYIQGTPLAEDDPGAQMVRMMNAANNTRRPAPLRFTNVEAELYGLDMDWSWRVGERLEFSGLVNYVRATRRDVDDNLYRIAPPNVSLRASLQLGSLRAAVETVVYASQRDISATNREQPSSGYGVVNVHGAWQVSPALQLAAGADNLLDRKYAPHLGGYNRVSNPDVIIGERLPAQGLNLFARVLYTF</sequence>
<dbReference type="Proteomes" id="UP000294980">
    <property type="component" value="Unassembled WGS sequence"/>
</dbReference>
<dbReference type="GO" id="GO:0015344">
    <property type="term" value="F:siderophore uptake transmembrane transporter activity"/>
    <property type="evidence" value="ECO:0007669"/>
    <property type="project" value="TreeGrafter"/>
</dbReference>
<evidence type="ECO:0000256" key="1">
    <source>
        <dbReference type="ARBA" id="ARBA00004571"/>
    </source>
</evidence>
<dbReference type="PANTHER" id="PTHR30069">
    <property type="entry name" value="TONB-DEPENDENT OUTER MEMBRANE RECEPTOR"/>
    <property type="match status" value="1"/>
</dbReference>
<evidence type="ECO:0000256" key="2">
    <source>
        <dbReference type="ARBA" id="ARBA00022448"/>
    </source>
</evidence>
<gene>
    <name evidence="9" type="ORF">EV688_11912</name>
</gene>
<keyword evidence="10" id="KW-1185">Reference proteome</keyword>